<dbReference type="Proteomes" id="UP000277811">
    <property type="component" value="Unassembled WGS sequence"/>
</dbReference>
<evidence type="ECO:0000256" key="2">
    <source>
        <dbReference type="ARBA" id="ARBA00022723"/>
    </source>
</evidence>
<dbReference type="SUPFAM" id="SSF55008">
    <property type="entry name" value="HMA, heavy metal-associated domain"/>
    <property type="match status" value="1"/>
</dbReference>
<dbReference type="FunFam" id="3.30.70.100:FF:000005">
    <property type="entry name" value="Copper-exporting P-type ATPase A"/>
    <property type="match status" value="1"/>
</dbReference>
<name>A0A498RDB5_9FIRM</name>
<protein>
    <recommendedName>
        <fullName evidence="1">Copper chaperone CopZ</fullName>
    </recommendedName>
</protein>
<evidence type="ECO:0000256" key="1">
    <source>
        <dbReference type="ARBA" id="ARBA00015313"/>
    </source>
</evidence>
<sequence length="79" mass="8364">MCKTCGCQGTEITKQTMTVEGMSCNHCKNAVEKAARALPGVLAAEVDLAANQLTVEYNPGKSNLEEIKTAVEEAGYTVV</sequence>
<dbReference type="InterPro" id="IPR006121">
    <property type="entry name" value="HMA_dom"/>
</dbReference>
<dbReference type="NCBIfam" id="TIGR00003">
    <property type="entry name" value="copper ion binding protein"/>
    <property type="match status" value="1"/>
</dbReference>
<organism evidence="5 6">
    <name type="scientific">Lucifera butyrica</name>
    <dbReference type="NCBI Taxonomy" id="1351585"/>
    <lineage>
        <taxon>Bacteria</taxon>
        <taxon>Bacillati</taxon>
        <taxon>Bacillota</taxon>
        <taxon>Negativicutes</taxon>
        <taxon>Veillonellales</taxon>
        <taxon>Veillonellaceae</taxon>
        <taxon>Lucifera</taxon>
    </lineage>
</organism>
<dbReference type="InterPro" id="IPR006122">
    <property type="entry name" value="HMA_Cu_ion-bd"/>
</dbReference>
<evidence type="ECO:0000259" key="4">
    <source>
        <dbReference type="PROSITE" id="PS50846"/>
    </source>
</evidence>
<keyword evidence="6" id="KW-1185">Reference proteome</keyword>
<dbReference type="PANTHER" id="PTHR46594:SF4">
    <property type="entry name" value="P-TYPE CATION-TRANSPORTING ATPASE"/>
    <property type="match status" value="1"/>
</dbReference>
<evidence type="ECO:0000313" key="6">
    <source>
        <dbReference type="Proteomes" id="UP000277811"/>
    </source>
</evidence>
<reference evidence="5 6" key="1">
    <citation type="submission" date="2018-06" db="EMBL/GenBank/DDBJ databases">
        <authorList>
            <person name="Strepis N."/>
        </authorList>
    </citation>
    <scope>NUCLEOTIDE SEQUENCE [LARGE SCALE GENOMIC DNA]</scope>
    <source>
        <strain evidence="5">LUCI</strain>
    </source>
</reference>
<dbReference type="AlphaFoldDB" id="A0A498RDB5"/>
<proteinExistence type="predicted"/>
<gene>
    <name evidence="5" type="ORF">LUCI_4121</name>
</gene>
<keyword evidence="3" id="KW-0186">Copper</keyword>
<evidence type="ECO:0000313" key="5">
    <source>
        <dbReference type="EMBL" id="VBB08840.1"/>
    </source>
</evidence>
<dbReference type="PROSITE" id="PS50846">
    <property type="entry name" value="HMA_2"/>
    <property type="match status" value="1"/>
</dbReference>
<dbReference type="Gene3D" id="3.30.70.100">
    <property type="match status" value="1"/>
</dbReference>
<dbReference type="RefSeq" id="WP_243638769.1">
    <property type="nucleotide sequence ID" value="NZ_UPPP01000098.1"/>
</dbReference>
<accession>A0A498RDB5</accession>
<dbReference type="CDD" id="cd00371">
    <property type="entry name" value="HMA"/>
    <property type="match status" value="1"/>
</dbReference>
<keyword evidence="2" id="KW-0479">Metal-binding</keyword>
<dbReference type="EMBL" id="UPPP01000098">
    <property type="protein sequence ID" value="VBB08840.1"/>
    <property type="molecule type" value="Genomic_DNA"/>
</dbReference>
<dbReference type="Pfam" id="PF00403">
    <property type="entry name" value="HMA"/>
    <property type="match status" value="1"/>
</dbReference>
<evidence type="ECO:0000256" key="3">
    <source>
        <dbReference type="ARBA" id="ARBA00023008"/>
    </source>
</evidence>
<dbReference type="InterPro" id="IPR036163">
    <property type="entry name" value="HMA_dom_sf"/>
</dbReference>
<dbReference type="GO" id="GO:0005507">
    <property type="term" value="F:copper ion binding"/>
    <property type="evidence" value="ECO:0007669"/>
    <property type="project" value="InterPro"/>
</dbReference>
<feature type="domain" description="HMA" evidence="4">
    <location>
        <begin position="13"/>
        <end position="79"/>
    </location>
</feature>
<dbReference type="PANTHER" id="PTHR46594">
    <property type="entry name" value="P-TYPE CATION-TRANSPORTING ATPASE"/>
    <property type="match status" value="1"/>
</dbReference>